<name>A0ABV0RTY2_9TELE</name>
<gene>
    <name evidence="5" type="ORF">XENOCAPTIV_009559</name>
</gene>
<reference evidence="5 6" key="1">
    <citation type="submission" date="2021-06" db="EMBL/GenBank/DDBJ databases">
        <authorList>
            <person name="Palmer J.M."/>
        </authorList>
    </citation>
    <scope>NUCLEOTIDE SEQUENCE [LARGE SCALE GENOMIC DNA]</scope>
    <source>
        <strain evidence="5 6">XC_2019</strain>
        <tissue evidence="5">Muscle</tissue>
    </source>
</reference>
<feature type="disulfide bond" evidence="3">
    <location>
        <begin position="62"/>
        <end position="71"/>
    </location>
</feature>
<comment type="caution">
    <text evidence="5">The sequence shown here is derived from an EMBL/GenBank/DDBJ whole genome shotgun (WGS) entry which is preliminary data.</text>
</comment>
<keyword evidence="1" id="KW-0732">Signal</keyword>
<keyword evidence="6" id="KW-1185">Reference proteome</keyword>
<dbReference type="PANTHER" id="PTHR14949">
    <property type="entry name" value="EGF-LIKE-DOMAIN, MULTIPLE 7, 8"/>
    <property type="match status" value="1"/>
</dbReference>
<sequence length="135" mass="14537">MSPSEPVHCQKPCRNGGVCVGLNRCRCAKGFTGSLCETGVTTQCVPPCQHGATCSPHNTCTCPEGTAGLRCERLTCPVVTTVVSTARAVRQAFRESYVDRCGPLGVQLCTKYRSVVFLPTPAMSCTQVCIMLFWE</sequence>
<dbReference type="PANTHER" id="PTHR14949:SF56">
    <property type="entry name" value="EGF-LIKE-DOMAIN, MULTIPLE 7"/>
    <property type="match status" value="1"/>
</dbReference>
<proteinExistence type="predicted"/>
<feature type="disulfide bond" evidence="3">
    <location>
        <begin position="27"/>
        <end position="36"/>
    </location>
</feature>
<evidence type="ECO:0000256" key="2">
    <source>
        <dbReference type="ARBA" id="ARBA00023157"/>
    </source>
</evidence>
<dbReference type="InterPro" id="IPR000742">
    <property type="entry name" value="EGF"/>
</dbReference>
<dbReference type="InterPro" id="IPR050969">
    <property type="entry name" value="Dev_Signal_Modulators"/>
</dbReference>
<evidence type="ECO:0000256" key="1">
    <source>
        <dbReference type="ARBA" id="ARBA00022729"/>
    </source>
</evidence>
<feature type="disulfide bond" evidence="3">
    <location>
        <begin position="9"/>
        <end position="19"/>
    </location>
</feature>
<evidence type="ECO:0000313" key="6">
    <source>
        <dbReference type="Proteomes" id="UP001434883"/>
    </source>
</evidence>
<dbReference type="PROSITE" id="PS50026">
    <property type="entry name" value="EGF_3"/>
    <property type="match status" value="2"/>
</dbReference>
<evidence type="ECO:0000256" key="3">
    <source>
        <dbReference type="PROSITE-ProRule" id="PRU00076"/>
    </source>
</evidence>
<protein>
    <recommendedName>
        <fullName evidence="4">EGF-like domain-containing protein</fullName>
    </recommendedName>
</protein>
<organism evidence="5 6">
    <name type="scientific">Xenoophorus captivus</name>
    <dbReference type="NCBI Taxonomy" id="1517983"/>
    <lineage>
        <taxon>Eukaryota</taxon>
        <taxon>Metazoa</taxon>
        <taxon>Chordata</taxon>
        <taxon>Craniata</taxon>
        <taxon>Vertebrata</taxon>
        <taxon>Euteleostomi</taxon>
        <taxon>Actinopterygii</taxon>
        <taxon>Neopterygii</taxon>
        <taxon>Teleostei</taxon>
        <taxon>Neoteleostei</taxon>
        <taxon>Acanthomorphata</taxon>
        <taxon>Ovalentaria</taxon>
        <taxon>Atherinomorphae</taxon>
        <taxon>Cyprinodontiformes</taxon>
        <taxon>Goodeidae</taxon>
        <taxon>Xenoophorus</taxon>
    </lineage>
</organism>
<keyword evidence="2 3" id="KW-1015">Disulfide bond</keyword>
<dbReference type="EMBL" id="JAHRIN010059030">
    <property type="protein sequence ID" value="MEQ2211621.1"/>
    <property type="molecule type" value="Genomic_DNA"/>
</dbReference>
<comment type="caution">
    <text evidence="3">Lacks conserved residue(s) required for the propagation of feature annotation.</text>
</comment>
<dbReference type="PROSITE" id="PS00022">
    <property type="entry name" value="EGF_1"/>
    <property type="match status" value="2"/>
</dbReference>
<dbReference type="SUPFAM" id="SSF57196">
    <property type="entry name" value="EGF/Laminin"/>
    <property type="match status" value="2"/>
</dbReference>
<dbReference type="PROSITE" id="PS01186">
    <property type="entry name" value="EGF_2"/>
    <property type="match status" value="1"/>
</dbReference>
<accession>A0ABV0RTY2</accession>
<evidence type="ECO:0000259" key="4">
    <source>
        <dbReference type="PROSITE" id="PS50026"/>
    </source>
</evidence>
<feature type="domain" description="EGF-like" evidence="4">
    <location>
        <begin position="40"/>
        <end position="72"/>
    </location>
</feature>
<evidence type="ECO:0000313" key="5">
    <source>
        <dbReference type="EMBL" id="MEQ2211621.1"/>
    </source>
</evidence>
<dbReference type="SMART" id="SM00181">
    <property type="entry name" value="EGF"/>
    <property type="match status" value="2"/>
</dbReference>
<dbReference type="Proteomes" id="UP001434883">
    <property type="component" value="Unassembled WGS sequence"/>
</dbReference>
<keyword evidence="3" id="KW-0245">EGF-like domain</keyword>
<dbReference type="Gene3D" id="2.10.25.10">
    <property type="entry name" value="Laminin"/>
    <property type="match status" value="2"/>
</dbReference>
<feature type="disulfide bond" evidence="3">
    <location>
        <begin position="44"/>
        <end position="54"/>
    </location>
</feature>
<feature type="domain" description="EGF-like" evidence="4">
    <location>
        <begin position="5"/>
        <end position="37"/>
    </location>
</feature>